<dbReference type="InterPro" id="IPR033116">
    <property type="entry name" value="TRYPSIN_SER"/>
</dbReference>
<evidence type="ECO:0000256" key="1">
    <source>
        <dbReference type="ARBA" id="ARBA00022670"/>
    </source>
</evidence>
<keyword evidence="6" id="KW-0865">Zymogen</keyword>
<name>A0A8S4S7L3_9NEOP</name>
<dbReference type="Pfam" id="PF00089">
    <property type="entry name" value="Trypsin"/>
    <property type="match status" value="1"/>
</dbReference>
<evidence type="ECO:0000259" key="8">
    <source>
        <dbReference type="PROSITE" id="PS50240"/>
    </source>
</evidence>
<dbReference type="PROSITE" id="PS50240">
    <property type="entry name" value="TRYPSIN_DOM"/>
    <property type="match status" value="1"/>
</dbReference>
<evidence type="ECO:0000256" key="3">
    <source>
        <dbReference type="ARBA" id="ARBA00022801"/>
    </source>
</evidence>
<gene>
    <name evidence="9" type="primary">jg11956</name>
    <name evidence="9" type="ORF">PAEG_LOCUS23109</name>
</gene>
<evidence type="ECO:0000256" key="2">
    <source>
        <dbReference type="ARBA" id="ARBA00022723"/>
    </source>
</evidence>
<keyword evidence="10" id="KW-1185">Reference proteome</keyword>
<dbReference type="AlphaFoldDB" id="A0A8S4S7L3"/>
<keyword evidence="3" id="KW-0378">Hydrolase</keyword>
<evidence type="ECO:0000256" key="4">
    <source>
        <dbReference type="ARBA" id="ARBA00022825"/>
    </source>
</evidence>
<dbReference type="FunFam" id="2.40.10.10:FF:000078">
    <property type="entry name" value="Serine protease H137"/>
    <property type="match status" value="1"/>
</dbReference>
<comment type="caution">
    <text evidence="9">The sequence shown here is derived from an EMBL/GenBank/DDBJ whole genome shotgun (WGS) entry which is preliminary data.</text>
</comment>
<dbReference type="InterPro" id="IPR043504">
    <property type="entry name" value="Peptidase_S1_PA_chymotrypsin"/>
</dbReference>
<sequence>MFCGYSGKIPMVCCPNVTANPGSIVYIKSEEAATNRPKKPSTTALPDLICRTSKPVGTAEFDTTTESVETESPVLADPFPDRMICGQDGGSDKIFGGTVAAVDEYPWLARIKYIYTDFIEPICLPTTEYIKMQDYQHDSSYWTAGWGVTEFGEPSVVKRKVDVIAVPIATCHVALPYIPESSLPDLICAGGRQGKDSCRGDSGGPLMREVRENYKSNWFLYGVTSFGNKKCGLAGVPGAYTRVSSYMDWIRQVVQT</sequence>
<dbReference type="GO" id="GO:0046872">
    <property type="term" value="F:metal ion binding"/>
    <property type="evidence" value="ECO:0007669"/>
    <property type="project" value="UniProtKB-KW"/>
</dbReference>
<dbReference type="OrthoDB" id="547031at2759"/>
<keyword evidence="1" id="KW-0645">Protease</keyword>
<evidence type="ECO:0000313" key="10">
    <source>
        <dbReference type="Proteomes" id="UP000838756"/>
    </source>
</evidence>
<dbReference type="PROSITE" id="PS00135">
    <property type="entry name" value="TRYPSIN_SER"/>
    <property type="match status" value="1"/>
</dbReference>
<dbReference type="SUPFAM" id="SSF50494">
    <property type="entry name" value="Trypsin-like serine proteases"/>
    <property type="match status" value="1"/>
</dbReference>
<dbReference type="InterPro" id="IPR009003">
    <property type="entry name" value="Peptidase_S1_PA"/>
</dbReference>
<dbReference type="SMART" id="SM00020">
    <property type="entry name" value="Tryp_SPc"/>
    <property type="match status" value="1"/>
</dbReference>
<keyword evidence="5" id="KW-0106">Calcium</keyword>
<keyword evidence="7" id="KW-1015">Disulfide bond</keyword>
<protein>
    <submittedName>
        <fullName evidence="9">Jg11956 protein</fullName>
    </submittedName>
</protein>
<dbReference type="Proteomes" id="UP000838756">
    <property type="component" value="Unassembled WGS sequence"/>
</dbReference>
<organism evidence="9 10">
    <name type="scientific">Pararge aegeria aegeria</name>
    <dbReference type="NCBI Taxonomy" id="348720"/>
    <lineage>
        <taxon>Eukaryota</taxon>
        <taxon>Metazoa</taxon>
        <taxon>Ecdysozoa</taxon>
        <taxon>Arthropoda</taxon>
        <taxon>Hexapoda</taxon>
        <taxon>Insecta</taxon>
        <taxon>Pterygota</taxon>
        <taxon>Neoptera</taxon>
        <taxon>Endopterygota</taxon>
        <taxon>Lepidoptera</taxon>
        <taxon>Glossata</taxon>
        <taxon>Ditrysia</taxon>
        <taxon>Papilionoidea</taxon>
        <taxon>Nymphalidae</taxon>
        <taxon>Satyrinae</taxon>
        <taxon>Satyrini</taxon>
        <taxon>Parargina</taxon>
        <taxon>Pararge</taxon>
    </lineage>
</organism>
<dbReference type="PANTHER" id="PTHR24252:SF7">
    <property type="entry name" value="HYALIN"/>
    <property type="match status" value="1"/>
</dbReference>
<reference evidence="9" key="1">
    <citation type="submission" date="2022-03" db="EMBL/GenBank/DDBJ databases">
        <authorList>
            <person name="Lindestad O."/>
        </authorList>
    </citation>
    <scope>NUCLEOTIDE SEQUENCE</scope>
</reference>
<dbReference type="PANTHER" id="PTHR24252">
    <property type="entry name" value="ACROSIN-RELATED"/>
    <property type="match status" value="1"/>
</dbReference>
<evidence type="ECO:0000313" key="9">
    <source>
        <dbReference type="EMBL" id="CAH2257120.1"/>
    </source>
</evidence>
<accession>A0A8S4S7L3</accession>
<dbReference type="Gene3D" id="2.40.10.10">
    <property type="entry name" value="Trypsin-like serine proteases"/>
    <property type="match status" value="2"/>
</dbReference>
<dbReference type="GO" id="GO:0006508">
    <property type="term" value="P:proteolysis"/>
    <property type="evidence" value="ECO:0007669"/>
    <property type="project" value="UniProtKB-KW"/>
</dbReference>
<keyword evidence="2" id="KW-0479">Metal-binding</keyword>
<evidence type="ECO:0000256" key="6">
    <source>
        <dbReference type="ARBA" id="ARBA00023145"/>
    </source>
</evidence>
<proteinExistence type="predicted"/>
<keyword evidence="4" id="KW-0720">Serine protease</keyword>
<evidence type="ECO:0000256" key="5">
    <source>
        <dbReference type="ARBA" id="ARBA00022837"/>
    </source>
</evidence>
<feature type="domain" description="Peptidase S1" evidence="8">
    <location>
        <begin position="106"/>
        <end position="255"/>
    </location>
</feature>
<dbReference type="EMBL" id="CAKXAJ010026116">
    <property type="protein sequence ID" value="CAH2257120.1"/>
    <property type="molecule type" value="Genomic_DNA"/>
</dbReference>
<dbReference type="GO" id="GO:0004252">
    <property type="term" value="F:serine-type endopeptidase activity"/>
    <property type="evidence" value="ECO:0007669"/>
    <property type="project" value="InterPro"/>
</dbReference>
<evidence type="ECO:0000256" key="7">
    <source>
        <dbReference type="ARBA" id="ARBA00023157"/>
    </source>
</evidence>
<dbReference type="InterPro" id="IPR001254">
    <property type="entry name" value="Trypsin_dom"/>
</dbReference>